<dbReference type="InterPro" id="IPR035940">
    <property type="entry name" value="CAP_sf"/>
</dbReference>
<feature type="domain" description="SCP" evidence="5">
    <location>
        <begin position="26"/>
        <end position="156"/>
    </location>
</feature>
<evidence type="ECO:0000256" key="3">
    <source>
        <dbReference type="ARBA" id="ARBA00023157"/>
    </source>
</evidence>
<dbReference type="Pfam" id="PF00188">
    <property type="entry name" value="CAP"/>
    <property type="match status" value="1"/>
</dbReference>
<sequence length="160" mass="17374">MGMGRVEFIFLCLVGLVMVHVSYAQDSQQDYLNAHNAARGQVGVGGMTWDNNVAGFAQNYVNGLAGSCNMVHSGGPYGENLAWSSGDMSGTDAVNMWVDERQFYNEGTNSCNGGECLHYTQVVWRNSVRLGCAKARCNNGGTIISCNYDPPGNWIGERPY</sequence>
<dbReference type="AlphaFoldDB" id="A0A7J6W760"/>
<evidence type="ECO:0000256" key="2">
    <source>
        <dbReference type="ARBA" id="ARBA00022729"/>
    </source>
</evidence>
<comment type="similarity">
    <text evidence="1">Belongs to the CRISP family.</text>
</comment>
<dbReference type="EMBL" id="JABWDY010021743">
    <property type="protein sequence ID" value="KAF5192175.1"/>
    <property type="molecule type" value="Genomic_DNA"/>
</dbReference>
<dbReference type="GO" id="GO:0005576">
    <property type="term" value="C:extracellular region"/>
    <property type="evidence" value="ECO:0007669"/>
    <property type="project" value="InterPro"/>
</dbReference>
<name>A0A7J6W760_THATH</name>
<dbReference type="PROSITE" id="PS01010">
    <property type="entry name" value="CRISP_2"/>
    <property type="match status" value="1"/>
</dbReference>
<dbReference type="OrthoDB" id="337038at2759"/>
<organism evidence="6 7">
    <name type="scientific">Thalictrum thalictroides</name>
    <name type="common">Rue-anemone</name>
    <name type="synonym">Anemone thalictroides</name>
    <dbReference type="NCBI Taxonomy" id="46969"/>
    <lineage>
        <taxon>Eukaryota</taxon>
        <taxon>Viridiplantae</taxon>
        <taxon>Streptophyta</taxon>
        <taxon>Embryophyta</taxon>
        <taxon>Tracheophyta</taxon>
        <taxon>Spermatophyta</taxon>
        <taxon>Magnoliopsida</taxon>
        <taxon>Ranunculales</taxon>
        <taxon>Ranunculaceae</taxon>
        <taxon>Thalictroideae</taxon>
        <taxon>Thalictrum</taxon>
    </lineage>
</organism>
<reference evidence="6 7" key="1">
    <citation type="submission" date="2020-06" db="EMBL/GenBank/DDBJ databases">
        <title>Transcriptomic and genomic resources for Thalictrum thalictroides and T. hernandezii: Facilitating candidate gene discovery in an emerging model plant lineage.</title>
        <authorList>
            <person name="Arias T."/>
            <person name="Riano-Pachon D.M."/>
            <person name="Di Stilio V.S."/>
        </authorList>
    </citation>
    <scope>NUCLEOTIDE SEQUENCE [LARGE SCALE GENOMIC DNA]</scope>
    <source>
        <strain evidence="7">cv. WT478/WT964</strain>
        <tissue evidence="6">Leaves</tissue>
    </source>
</reference>
<evidence type="ECO:0000313" key="6">
    <source>
        <dbReference type="EMBL" id="KAF5192175.1"/>
    </source>
</evidence>
<gene>
    <name evidence="6" type="ORF">FRX31_018239</name>
</gene>
<dbReference type="InterPro" id="IPR018244">
    <property type="entry name" value="Allrgn_V5/Tpx1_CS"/>
</dbReference>
<dbReference type="CDD" id="cd05381">
    <property type="entry name" value="CAP_PR-1"/>
    <property type="match status" value="1"/>
</dbReference>
<dbReference type="SUPFAM" id="SSF55797">
    <property type="entry name" value="PR-1-like"/>
    <property type="match status" value="1"/>
</dbReference>
<dbReference type="Gene3D" id="3.40.33.10">
    <property type="entry name" value="CAP"/>
    <property type="match status" value="1"/>
</dbReference>
<dbReference type="PANTHER" id="PTHR10334">
    <property type="entry name" value="CYSTEINE-RICH SECRETORY PROTEIN-RELATED"/>
    <property type="match status" value="1"/>
</dbReference>
<feature type="signal peptide" evidence="4">
    <location>
        <begin position="1"/>
        <end position="24"/>
    </location>
</feature>
<accession>A0A7J6W760</accession>
<keyword evidence="2 4" id="KW-0732">Signal</keyword>
<dbReference type="SMART" id="SM00198">
    <property type="entry name" value="SCP"/>
    <property type="match status" value="1"/>
</dbReference>
<feature type="chain" id="PRO_5029717433" evidence="4">
    <location>
        <begin position="25"/>
        <end position="160"/>
    </location>
</feature>
<dbReference type="InterPro" id="IPR001283">
    <property type="entry name" value="CRISP-related"/>
</dbReference>
<evidence type="ECO:0000313" key="7">
    <source>
        <dbReference type="Proteomes" id="UP000554482"/>
    </source>
</evidence>
<proteinExistence type="inferred from homology"/>
<protein>
    <submittedName>
        <fullName evidence="6">Pathogenesis-related protein</fullName>
    </submittedName>
</protein>
<evidence type="ECO:0000256" key="4">
    <source>
        <dbReference type="SAM" id="SignalP"/>
    </source>
</evidence>
<dbReference type="Proteomes" id="UP000554482">
    <property type="component" value="Unassembled WGS sequence"/>
</dbReference>
<evidence type="ECO:0000259" key="5">
    <source>
        <dbReference type="SMART" id="SM00198"/>
    </source>
</evidence>
<keyword evidence="3" id="KW-1015">Disulfide bond</keyword>
<dbReference type="FunFam" id="3.40.33.10:FF:000006">
    <property type="entry name" value="Putative pathogenesis-related protein 1"/>
    <property type="match status" value="1"/>
</dbReference>
<comment type="caution">
    <text evidence="6">The sequence shown here is derived from an EMBL/GenBank/DDBJ whole genome shotgun (WGS) entry which is preliminary data.</text>
</comment>
<dbReference type="PRINTS" id="PR00837">
    <property type="entry name" value="V5TPXLIKE"/>
</dbReference>
<dbReference type="GO" id="GO:0098542">
    <property type="term" value="P:defense response to other organism"/>
    <property type="evidence" value="ECO:0007669"/>
    <property type="project" value="UniProtKB-ARBA"/>
</dbReference>
<keyword evidence="7" id="KW-1185">Reference proteome</keyword>
<dbReference type="InterPro" id="IPR014044">
    <property type="entry name" value="CAP_dom"/>
</dbReference>
<evidence type="ECO:0000256" key="1">
    <source>
        <dbReference type="ARBA" id="ARBA00009923"/>
    </source>
</evidence>